<evidence type="ECO:0000256" key="2">
    <source>
        <dbReference type="PIRSR" id="PIRSR605754-1"/>
    </source>
</evidence>
<evidence type="ECO:0000256" key="4">
    <source>
        <dbReference type="SAM" id="Phobius"/>
    </source>
</evidence>
<dbReference type="GO" id="GO:0016787">
    <property type="term" value="F:hydrolase activity"/>
    <property type="evidence" value="ECO:0007669"/>
    <property type="project" value="UniProtKB-KW"/>
</dbReference>
<keyword evidence="1" id="KW-0378">Hydrolase</keyword>
<keyword evidence="4" id="KW-0812">Transmembrane</keyword>
<dbReference type="Gene3D" id="2.40.260.10">
    <property type="entry name" value="Sortase"/>
    <property type="match status" value="1"/>
</dbReference>
<dbReference type="EMBL" id="CP043641">
    <property type="protein sequence ID" value="QNE36186.1"/>
    <property type="molecule type" value="Genomic_DNA"/>
</dbReference>
<name>A0A7G6YCH1_9MICO</name>
<feature type="transmembrane region" description="Helical" evidence="4">
    <location>
        <begin position="30"/>
        <end position="56"/>
    </location>
</feature>
<accession>A0A7G6YCH1</accession>
<dbReference type="Pfam" id="PF04203">
    <property type="entry name" value="Sortase"/>
    <property type="match status" value="1"/>
</dbReference>
<dbReference type="AlphaFoldDB" id="A0A7G6YCH1"/>
<sequence length="268" mass="29484">MTTPAEPERNRAGSRRAARPARRKRSPGEVVLTVIGELLITAGVLVGLFLGWQVWWNNLILSGQQTSVAGDQSKKWIDDAMKAPRPTPTDPSSPEAVDPPVMSQPADYEPFAVIYIPRLGADWKRTIRETVDVDKVLNSYTAGVGHYSGTAMPGEVGNFAIAGHDSGWGNTFIDLSKLHLGDRIYVQTKDGWYTYVFRNFEFVQPTQVQVIASVPHHPDVQPVDRLMTITTCNPPFHAGERLIAYNVFAGYQPTQDVPSEIRAAVTGG</sequence>
<evidence type="ECO:0000313" key="6">
    <source>
        <dbReference type="Proteomes" id="UP000515511"/>
    </source>
</evidence>
<proteinExistence type="predicted"/>
<evidence type="ECO:0000256" key="3">
    <source>
        <dbReference type="SAM" id="MobiDB-lite"/>
    </source>
</evidence>
<keyword evidence="4" id="KW-1133">Transmembrane helix</keyword>
<organism evidence="5 6">
    <name type="scientific">Leifsonia shinshuensis</name>
    <dbReference type="NCBI Taxonomy" id="150026"/>
    <lineage>
        <taxon>Bacteria</taxon>
        <taxon>Bacillati</taxon>
        <taxon>Actinomycetota</taxon>
        <taxon>Actinomycetes</taxon>
        <taxon>Micrococcales</taxon>
        <taxon>Microbacteriaceae</taxon>
        <taxon>Leifsonia</taxon>
    </lineage>
</organism>
<dbReference type="CDD" id="cd05830">
    <property type="entry name" value="Sortase_E"/>
    <property type="match status" value="1"/>
</dbReference>
<feature type="compositionally biased region" description="Basic and acidic residues" evidence="3">
    <location>
        <begin position="1"/>
        <end position="11"/>
    </location>
</feature>
<dbReference type="NCBIfam" id="NF033747">
    <property type="entry name" value="class_E_sortase"/>
    <property type="match status" value="1"/>
</dbReference>
<feature type="region of interest" description="Disordered" evidence="3">
    <location>
        <begin position="1"/>
        <end position="23"/>
    </location>
</feature>
<gene>
    <name evidence="5" type="ORF">F1C12_14405</name>
</gene>
<evidence type="ECO:0000256" key="1">
    <source>
        <dbReference type="ARBA" id="ARBA00022801"/>
    </source>
</evidence>
<dbReference type="Proteomes" id="UP000515511">
    <property type="component" value="Chromosome"/>
</dbReference>
<keyword evidence="4" id="KW-0472">Membrane</keyword>
<feature type="active site" description="Proton donor/acceptor" evidence="2">
    <location>
        <position position="164"/>
    </location>
</feature>
<dbReference type="SUPFAM" id="SSF63817">
    <property type="entry name" value="Sortase"/>
    <property type="match status" value="1"/>
</dbReference>
<feature type="compositionally biased region" description="Basic residues" evidence="3">
    <location>
        <begin position="12"/>
        <end position="23"/>
    </location>
</feature>
<protein>
    <submittedName>
        <fullName evidence="5">Class E sortase</fullName>
    </submittedName>
</protein>
<dbReference type="InterPro" id="IPR053465">
    <property type="entry name" value="Sortase_Class_E"/>
</dbReference>
<feature type="active site" description="Acyl-thioester intermediate" evidence="2">
    <location>
        <position position="232"/>
    </location>
</feature>
<dbReference type="InterPro" id="IPR023365">
    <property type="entry name" value="Sortase_dom-sf"/>
</dbReference>
<dbReference type="KEGG" id="lse:F1C12_14405"/>
<reference evidence="6" key="1">
    <citation type="submission" date="2019-09" db="EMBL/GenBank/DDBJ databases">
        <title>Antimicrobial potential of Antarctic Bacteria.</title>
        <authorList>
            <person name="Benaud N."/>
            <person name="Edwards R.J."/>
            <person name="Ferrari B.C."/>
        </authorList>
    </citation>
    <scope>NUCLEOTIDE SEQUENCE [LARGE SCALE GENOMIC DNA]</scope>
    <source>
        <strain evidence="6">INR9</strain>
    </source>
</reference>
<feature type="region of interest" description="Disordered" evidence="3">
    <location>
        <begin position="80"/>
        <end position="100"/>
    </location>
</feature>
<dbReference type="RefSeq" id="WP_185275631.1">
    <property type="nucleotide sequence ID" value="NZ_CP043641.1"/>
</dbReference>
<dbReference type="NCBIfam" id="TIGR01076">
    <property type="entry name" value="sortase_fam"/>
    <property type="match status" value="1"/>
</dbReference>
<evidence type="ECO:0000313" key="5">
    <source>
        <dbReference type="EMBL" id="QNE36186.1"/>
    </source>
</evidence>
<dbReference type="InterPro" id="IPR042003">
    <property type="entry name" value="Sortase_E"/>
</dbReference>
<dbReference type="InterPro" id="IPR005754">
    <property type="entry name" value="Sortase"/>
</dbReference>